<evidence type="ECO:0000313" key="4">
    <source>
        <dbReference type="Proteomes" id="UP000645555"/>
    </source>
</evidence>
<gene>
    <name evidence="3" type="ORF">GCM10010515_26190</name>
</gene>
<dbReference type="Gene3D" id="2.60.40.10">
    <property type="entry name" value="Immunoglobulins"/>
    <property type="match status" value="2"/>
</dbReference>
<accession>A0A918NCE0</accession>
<sequence length="276" mass="29205">MSPLTRSAAPTALAALVLALSACSGPPPAEDPRPNRSPAATDARARPHAGTAPVLRAELASPTDIDLSWRDVDGAEGTEASGHVLEFATDAAGPYTVLRYLPRGVTGHRHPDLMPRTTFHYRLRAFRGPASGPVDVALPPGAPGAQDESDESDETDENTDHGWLPPRTDPARTVRGRPLGPTGGGAPTDLKAAVKHANGILFRWTDNSSDEEGFLLEVRTRDASGYVPVAVLDRDVNAVGLITLPSEKRASYRVRAFTYGARSNVVRRTTGLPTGG</sequence>
<dbReference type="RefSeq" id="WP_190035598.1">
    <property type="nucleotide sequence ID" value="NZ_BMWD01000007.1"/>
</dbReference>
<feature type="signal peptide" evidence="2">
    <location>
        <begin position="1"/>
        <end position="29"/>
    </location>
</feature>
<name>A0A918NCE0_9ACTN</name>
<feature type="region of interest" description="Disordered" evidence="1">
    <location>
        <begin position="23"/>
        <end position="56"/>
    </location>
</feature>
<dbReference type="EMBL" id="BMWD01000007">
    <property type="protein sequence ID" value="GGX57371.1"/>
    <property type="molecule type" value="Genomic_DNA"/>
</dbReference>
<feature type="compositionally biased region" description="Acidic residues" evidence="1">
    <location>
        <begin position="147"/>
        <end position="157"/>
    </location>
</feature>
<evidence type="ECO:0008006" key="5">
    <source>
        <dbReference type="Google" id="ProtNLM"/>
    </source>
</evidence>
<organism evidence="3 4">
    <name type="scientific">Streptomyces fructofermentans</name>
    <dbReference type="NCBI Taxonomy" id="152141"/>
    <lineage>
        <taxon>Bacteria</taxon>
        <taxon>Bacillati</taxon>
        <taxon>Actinomycetota</taxon>
        <taxon>Actinomycetes</taxon>
        <taxon>Kitasatosporales</taxon>
        <taxon>Streptomycetaceae</taxon>
        <taxon>Streptomyces</taxon>
    </lineage>
</organism>
<dbReference type="AlphaFoldDB" id="A0A918NCE0"/>
<evidence type="ECO:0000256" key="2">
    <source>
        <dbReference type="SAM" id="SignalP"/>
    </source>
</evidence>
<evidence type="ECO:0000256" key="1">
    <source>
        <dbReference type="SAM" id="MobiDB-lite"/>
    </source>
</evidence>
<comment type="caution">
    <text evidence="3">The sequence shown here is derived from an EMBL/GenBank/DDBJ whole genome shotgun (WGS) entry which is preliminary data.</text>
</comment>
<feature type="region of interest" description="Disordered" evidence="1">
    <location>
        <begin position="130"/>
        <end position="188"/>
    </location>
</feature>
<dbReference type="Proteomes" id="UP000645555">
    <property type="component" value="Unassembled WGS sequence"/>
</dbReference>
<dbReference type="GO" id="GO:0005975">
    <property type="term" value="P:carbohydrate metabolic process"/>
    <property type="evidence" value="ECO:0007669"/>
    <property type="project" value="UniProtKB-ARBA"/>
</dbReference>
<dbReference type="InterPro" id="IPR036116">
    <property type="entry name" value="FN3_sf"/>
</dbReference>
<reference evidence="3" key="1">
    <citation type="journal article" date="2014" name="Int. J. Syst. Evol. Microbiol.">
        <title>Complete genome sequence of Corynebacterium casei LMG S-19264T (=DSM 44701T), isolated from a smear-ripened cheese.</title>
        <authorList>
            <consortium name="US DOE Joint Genome Institute (JGI-PGF)"/>
            <person name="Walter F."/>
            <person name="Albersmeier A."/>
            <person name="Kalinowski J."/>
            <person name="Ruckert C."/>
        </authorList>
    </citation>
    <scope>NUCLEOTIDE SEQUENCE</scope>
    <source>
        <strain evidence="3">JCM 4956</strain>
    </source>
</reference>
<proteinExistence type="predicted"/>
<dbReference type="SUPFAM" id="SSF49265">
    <property type="entry name" value="Fibronectin type III"/>
    <property type="match status" value="1"/>
</dbReference>
<keyword evidence="4" id="KW-1185">Reference proteome</keyword>
<reference evidence="3" key="2">
    <citation type="submission" date="2020-09" db="EMBL/GenBank/DDBJ databases">
        <authorList>
            <person name="Sun Q."/>
            <person name="Ohkuma M."/>
        </authorList>
    </citation>
    <scope>NUCLEOTIDE SEQUENCE</scope>
    <source>
        <strain evidence="3">JCM 4956</strain>
    </source>
</reference>
<dbReference type="PROSITE" id="PS51257">
    <property type="entry name" value="PROKAR_LIPOPROTEIN"/>
    <property type="match status" value="1"/>
</dbReference>
<protein>
    <recommendedName>
        <fullName evidence="5">Fibronectin type III domain-containing protein</fullName>
    </recommendedName>
</protein>
<feature type="chain" id="PRO_5037299554" description="Fibronectin type III domain-containing protein" evidence="2">
    <location>
        <begin position="30"/>
        <end position="276"/>
    </location>
</feature>
<keyword evidence="2" id="KW-0732">Signal</keyword>
<evidence type="ECO:0000313" key="3">
    <source>
        <dbReference type="EMBL" id="GGX57371.1"/>
    </source>
</evidence>
<dbReference type="InterPro" id="IPR013783">
    <property type="entry name" value="Ig-like_fold"/>
</dbReference>